<keyword evidence="2" id="KW-1185">Reference proteome</keyword>
<dbReference type="RefSeq" id="WP_188374288.1">
    <property type="nucleotide sequence ID" value="NZ_BMDQ01000002.1"/>
</dbReference>
<evidence type="ECO:0000313" key="2">
    <source>
        <dbReference type="Proteomes" id="UP000624701"/>
    </source>
</evidence>
<proteinExistence type="predicted"/>
<sequence length="192" mass="22530">MDKSFNFQLSKNNALSKLVLNLGMTSFIDLYNHVHQLPYGRNSNRYDLELVIKEEMGTYSSKHAFLKQVAIENNFDKLSLWIGIYKMNAKNTTGINSVLEAYNLDYIPEAHCYLKYNNKRYDITFSESTSLKFEDSLLIEEEITPEQIGIYKVKIHQDYLKKWIEASNLSYSFEDLWQIRENCILALQNKKA</sequence>
<dbReference type="Proteomes" id="UP000624701">
    <property type="component" value="Unassembled WGS sequence"/>
</dbReference>
<protein>
    <submittedName>
        <fullName evidence="1">Uncharacterized protein</fullName>
    </submittedName>
</protein>
<accession>A0ABQ2BZZ0</accession>
<gene>
    <name evidence="1" type="ORF">GCM10011444_16820</name>
</gene>
<organism evidence="1 2">
    <name type="scientific">Winogradskyella haliclonae</name>
    <dbReference type="NCBI Taxonomy" id="2048558"/>
    <lineage>
        <taxon>Bacteria</taxon>
        <taxon>Pseudomonadati</taxon>
        <taxon>Bacteroidota</taxon>
        <taxon>Flavobacteriia</taxon>
        <taxon>Flavobacteriales</taxon>
        <taxon>Flavobacteriaceae</taxon>
        <taxon>Winogradskyella</taxon>
    </lineage>
</organism>
<evidence type="ECO:0000313" key="1">
    <source>
        <dbReference type="EMBL" id="GGI57373.1"/>
    </source>
</evidence>
<reference evidence="2" key="1">
    <citation type="journal article" date="2019" name="Int. J. Syst. Evol. Microbiol.">
        <title>The Global Catalogue of Microorganisms (GCM) 10K type strain sequencing project: providing services to taxonomists for standard genome sequencing and annotation.</title>
        <authorList>
            <consortium name="The Broad Institute Genomics Platform"/>
            <consortium name="The Broad Institute Genome Sequencing Center for Infectious Disease"/>
            <person name="Wu L."/>
            <person name="Ma J."/>
        </authorList>
    </citation>
    <scope>NUCLEOTIDE SEQUENCE [LARGE SCALE GENOMIC DNA]</scope>
    <source>
        <strain evidence="2">CCM 8681</strain>
    </source>
</reference>
<comment type="caution">
    <text evidence="1">The sequence shown here is derived from an EMBL/GenBank/DDBJ whole genome shotgun (WGS) entry which is preliminary data.</text>
</comment>
<dbReference type="EMBL" id="BMDQ01000002">
    <property type="protein sequence ID" value="GGI57373.1"/>
    <property type="molecule type" value="Genomic_DNA"/>
</dbReference>
<name>A0ABQ2BZZ0_9FLAO</name>